<gene>
    <name evidence="2" type="ORF">CKO28_13305</name>
</gene>
<evidence type="ECO:0008006" key="4">
    <source>
        <dbReference type="Google" id="ProtNLM"/>
    </source>
</evidence>
<accession>A0ABS1DEW4</accession>
<feature type="region of interest" description="Disordered" evidence="1">
    <location>
        <begin position="102"/>
        <end position="141"/>
    </location>
</feature>
<feature type="compositionally biased region" description="Basic and acidic residues" evidence="1">
    <location>
        <begin position="107"/>
        <end position="118"/>
    </location>
</feature>
<dbReference type="Proteomes" id="UP001296873">
    <property type="component" value="Unassembled WGS sequence"/>
</dbReference>
<protein>
    <recommendedName>
        <fullName evidence="4">MobA/MobL protein domain-containing protein</fullName>
    </recommendedName>
</protein>
<keyword evidence="3" id="KW-1185">Reference proteome</keyword>
<evidence type="ECO:0000313" key="2">
    <source>
        <dbReference type="EMBL" id="MBK1669009.1"/>
    </source>
</evidence>
<feature type="region of interest" description="Disordered" evidence="1">
    <location>
        <begin position="318"/>
        <end position="391"/>
    </location>
</feature>
<comment type="caution">
    <text evidence="2">The sequence shown here is derived from an EMBL/GenBank/DDBJ whole genome shotgun (WGS) entry which is preliminary data.</text>
</comment>
<organism evidence="2 3">
    <name type="scientific">Rhodovibrio sodomensis</name>
    <dbReference type="NCBI Taxonomy" id="1088"/>
    <lineage>
        <taxon>Bacteria</taxon>
        <taxon>Pseudomonadati</taxon>
        <taxon>Pseudomonadota</taxon>
        <taxon>Alphaproteobacteria</taxon>
        <taxon>Rhodospirillales</taxon>
        <taxon>Rhodovibrionaceae</taxon>
        <taxon>Rhodovibrio</taxon>
    </lineage>
</organism>
<evidence type="ECO:0000256" key="1">
    <source>
        <dbReference type="SAM" id="MobiDB-lite"/>
    </source>
</evidence>
<sequence length="391" mass="43318">MAPATRVSVWKRARQEAGRLGHEMTGGNVGSKEAWVRAKQEEGRRYQEYQRHREVRDQLALFLGNALPDHRHLLSGGDQTKLQEDFARAKEQYDRANAMQAQRAQSKAKDVDGARRGAIEVSGGGAGEITDAEPEEGPTPDQIEAVGKMQEYARAREERIGLRNGSIKPPPDMKAAVDQMRKIAQIDWQRSRLPNTQAHWHERAKAAEDAKAKYDKAWRDLRDISQDYHDRLAILTKVEPGIMQSLRSCSPSLAPRKFIEFEDNFGTHPHSNFGPAPSPLGPGAHEKVPEGFQKAFDARSDLISNMDPDNFQRALGLTSELPKREAKAEQVQAAATERSPERTGRSAPRISEKGSVSAPPKSGRDQDAAEPSRSPEPKPVVPAKALGLDID</sequence>
<feature type="region of interest" description="Disordered" evidence="1">
    <location>
        <begin position="268"/>
        <end position="288"/>
    </location>
</feature>
<evidence type="ECO:0000313" key="3">
    <source>
        <dbReference type="Proteomes" id="UP001296873"/>
    </source>
</evidence>
<name>A0ABS1DEW4_9PROT</name>
<proteinExistence type="predicted"/>
<dbReference type="EMBL" id="NRRL01000036">
    <property type="protein sequence ID" value="MBK1669009.1"/>
    <property type="molecule type" value="Genomic_DNA"/>
</dbReference>
<reference evidence="2 3" key="1">
    <citation type="journal article" date="2020" name="Microorganisms">
        <title>Osmotic Adaptation and Compatible Solute Biosynthesis of Phototrophic Bacteria as Revealed from Genome Analyses.</title>
        <authorList>
            <person name="Imhoff J.F."/>
            <person name="Rahn T."/>
            <person name="Kunzel S."/>
            <person name="Keller A."/>
            <person name="Neulinger S.C."/>
        </authorList>
    </citation>
    <scope>NUCLEOTIDE SEQUENCE [LARGE SCALE GENOMIC DNA]</scope>
    <source>
        <strain evidence="2 3">DSM 9895</strain>
    </source>
</reference>